<protein>
    <recommendedName>
        <fullName evidence="3">UbiC transcription regulator-associated domain-containing protein</fullName>
    </recommendedName>
</protein>
<accession>A0ABR4SIN6</accession>
<evidence type="ECO:0000313" key="1">
    <source>
        <dbReference type="EMBL" id="KDS92567.1"/>
    </source>
</evidence>
<dbReference type="Proteomes" id="UP000030182">
    <property type="component" value="Unassembled WGS sequence"/>
</dbReference>
<evidence type="ECO:0008006" key="3">
    <source>
        <dbReference type="Google" id="ProtNLM"/>
    </source>
</evidence>
<organism evidence="1 2">
    <name type="scientific">Dermabacter hominis 1368</name>
    <dbReference type="NCBI Taxonomy" id="1450519"/>
    <lineage>
        <taxon>Bacteria</taxon>
        <taxon>Bacillati</taxon>
        <taxon>Actinomycetota</taxon>
        <taxon>Actinomycetes</taxon>
        <taxon>Micrococcales</taxon>
        <taxon>Dermabacteraceae</taxon>
        <taxon>Dermabacter</taxon>
    </lineage>
</organism>
<dbReference type="EMBL" id="JDRS01000022">
    <property type="protein sequence ID" value="KDS92567.1"/>
    <property type="molecule type" value="Genomic_DNA"/>
</dbReference>
<reference evidence="1 2" key="1">
    <citation type="submission" date="2014-01" db="EMBL/GenBank/DDBJ databases">
        <title>Draft genome sequence of the multidrug-resistant clinical isolate Dermabacter hominis 1368.</title>
        <authorList>
            <person name="Albersmeier A."/>
            <person name="Bomholt C."/>
            <person name="Glaub A."/>
            <person name="Ruckert C."/>
            <person name="Soriano F."/>
            <person name="Fernandez-Natal I."/>
            <person name="Tauch A."/>
        </authorList>
    </citation>
    <scope>NUCLEOTIDE SEQUENCE [LARGE SCALE GENOMIC DNA]</scope>
    <source>
        <strain evidence="1 2">1368</strain>
    </source>
</reference>
<gene>
    <name evidence="1" type="ORF">DHOM_10205</name>
</gene>
<proteinExistence type="predicted"/>
<name>A0ABR4SIN6_9MICO</name>
<sequence length="85" mass="9667">MEVPGRQIIVDRPTGFFLRGLRLEITEEDLSTRVQSPHSSLRNLYPLSMEFISDQPVTELRIIVVDQTNLSYKLLVPSIVCPRAA</sequence>
<keyword evidence="2" id="KW-1185">Reference proteome</keyword>
<evidence type="ECO:0000313" key="2">
    <source>
        <dbReference type="Proteomes" id="UP000030182"/>
    </source>
</evidence>
<comment type="caution">
    <text evidence="1">The sequence shown here is derived from an EMBL/GenBank/DDBJ whole genome shotgun (WGS) entry which is preliminary data.</text>
</comment>